<proteinExistence type="predicted"/>
<feature type="signal peptide" evidence="2">
    <location>
        <begin position="1"/>
        <end position="23"/>
    </location>
</feature>
<keyword evidence="4" id="KW-1185">Reference proteome</keyword>
<reference evidence="3 4" key="1">
    <citation type="submission" date="2014-04" db="EMBL/GenBank/DDBJ databases">
        <title>Evolutionary Origins and Diversification of the Mycorrhizal Mutualists.</title>
        <authorList>
            <consortium name="DOE Joint Genome Institute"/>
            <consortium name="Mycorrhizal Genomics Consortium"/>
            <person name="Kohler A."/>
            <person name="Kuo A."/>
            <person name="Nagy L.G."/>
            <person name="Floudas D."/>
            <person name="Copeland A."/>
            <person name="Barry K.W."/>
            <person name="Cichocki N."/>
            <person name="Veneault-Fourrey C."/>
            <person name="LaButti K."/>
            <person name="Lindquist E.A."/>
            <person name="Lipzen A."/>
            <person name="Lundell T."/>
            <person name="Morin E."/>
            <person name="Murat C."/>
            <person name="Riley R."/>
            <person name="Ohm R."/>
            <person name="Sun H."/>
            <person name="Tunlid A."/>
            <person name="Henrissat B."/>
            <person name="Grigoriev I.V."/>
            <person name="Hibbett D.S."/>
            <person name="Martin F."/>
        </authorList>
    </citation>
    <scope>NUCLEOTIDE SEQUENCE [LARGE SCALE GENOMIC DNA]</scope>
    <source>
        <strain evidence="3 4">Koide BX008</strain>
    </source>
</reference>
<accession>A0A0C2WBA1</accession>
<evidence type="ECO:0000313" key="3">
    <source>
        <dbReference type="EMBL" id="KIL58527.1"/>
    </source>
</evidence>
<dbReference type="HOGENOM" id="CLU_079664_0_0_1"/>
<sequence>MSLKSFILHSFFVLAFCTSSLVAQNPFNLEGVNGFTAYVGYLSYPHDIPPDFVVSEAKRVWGYLPQTGGPGMVSALWTGGRQIYFASSVKGSGDPGPAMGYPPVITNALHACKQERASLGDHIFGESCSELMVITKWYRMNHGNLPPTGKLIVAVDHNRQVRAPCSEVDAGPQHRVPFGCADILQKVGFRADEIVATDPASCQIGRRSFGGLTVRGCVPKKPTAKPSPPGKPAPKKPTVQTPPQGKPKPAPATKPNTPSKPAPPRMPAKPKEPSNRH</sequence>
<feature type="region of interest" description="Disordered" evidence="1">
    <location>
        <begin position="213"/>
        <end position="277"/>
    </location>
</feature>
<dbReference type="EMBL" id="KN818336">
    <property type="protein sequence ID" value="KIL58527.1"/>
    <property type="molecule type" value="Genomic_DNA"/>
</dbReference>
<feature type="chain" id="PRO_5002158057" evidence="2">
    <location>
        <begin position="24"/>
        <end position="277"/>
    </location>
</feature>
<dbReference type="InParanoid" id="A0A0C2WBA1"/>
<name>A0A0C2WBA1_AMAMK</name>
<dbReference type="Proteomes" id="UP000054549">
    <property type="component" value="Unassembled WGS sequence"/>
</dbReference>
<evidence type="ECO:0000256" key="2">
    <source>
        <dbReference type="SAM" id="SignalP"/>
    </source>
</evidence>
<dbReference type="AlphaFoldDB" id="A0A0C2WBA1"/>
<feature type="compositionally biased region" description="Pro residues" evidence="1">
    <location>
        <begin position="244"/>
        <end position="267"/>
    </location>
</feature>
<keyword evidence="2" id="KW-0732">Signal</keyword>
<gene>
    <name evidence="3" type="ORF">M378DRAFT_15507</name>
</gene>
<protein>
    <submittedName>
        <fullName evidence="3">Uncharacterized protein</fullName>
    </submittedName>
</protein>
<organism evidence="3 4">
    <name type="scientific">Amanita muscaria (strain Koide BX008)</name>
    <dbReference type="NCBI Taxonomy" id="946122"/>
    <lineage>
        <taxon>Eukaryota</taxon>
        <taxon>Fungi</taxon>
        <taxon>Dikarya</taxon>
        <taxon>Basidiomycota</taxon>
        <taxon>Agaricomycotina</taxon>
        <taxon>Agaricomycetes</taxon>
        <taxon>Agaricomycetidae</taxon>
        <taxon>Agaricales</taxon>
        <taxon>Pluteineae</taxon>
        <taxon>Amanitaceae</taxon>
        <taxon>Amanita</taxon>
    </lineage>
</organism>
<evidence type="ECO:0000256" key="1">
    <source>
        <dbReference type="SAM" id="MobiDB-lite"/>
    </source>
</evidence>
<evidence type="ECO:0000313" key="4">
    <source>
        <dbReference type="Proteomes" id="UP000054549"/>
    </source>
</evidence>